<evidence type="ECO:0000313" key="2">
    <source>
        <dbReference type="EMBL" id="GAA4149906.1"/>
    </source>
</evidence>
<dbReference type="InterPro" id="IPR000595">
    <property type="entry name" value="cNMP-bd_dom"/>
</dbReference>
<name>A0ABP7Z8P6_9ACTN</name>
<dbReference type="EMBL" id="BAABDO010000082">
    <property type="protein sequence ID" value="GAA4149906.1"/>
    <property type="molecule type" value="Genomic_DNA"/>
</dbReference>
<dbReference type="InterPro" id="IPR014710">
    <property type="entry name" value="RmlC-like_jellyroll"/>
</dbReference>
<evidence type="ECO:0000259" key="1">
    <source>
        <dbReference type="PROSITE" id="PS50042"/>
    </source>
</evidence>
<protein>
    <submittedName>
        <fullName evidence="2">Cyclic nucleotide-binding domain-containing protein</fullName>
    </submittedName>
</protein>
<keyword evidence="3" id="KW-1185">Reference proteome</keyword>
<reference evidence="3" key="1">
    <citation type="journal article" date="2019" name="Int. J. Syst. Evol. Microbiol.">
        <title>The Global Catalogue of Microorganisms (GCM) 10K type strain sequencing project: providing services to taxonomists for standard genome sequencing and annotation.</title>
        <authorList>
            <consortium name="The Broad Institute Genomics Platform"/>
            <consortium name="The Broad Institute Genome Sequencing Center for Infectious Disease"/>
            <person name="Wu L."/>
            <person name="Ma J."/>
        </authorList>
    </citation>
    <scope>NUCLEOTIDE SEQUENCE [LARGE SCALE GENOMIC DNA]</scope>
    <source>
        <strain evidence="3">JCM 17316</strain>
    </source>
</reference>
<dbReference type="PROSITE" id="PS50042">
    <property type="entry name" value="CNMP_BINDING_3"/>
    <property type="match status" value="1"/>
</dbReference>
<comment type="caution">
    <text evidence="2">The sequence shown here is derived from an EMBL/GenBank/DDBJ whole genome shotgun (WGS) entry which is preliminary data.</text>
</comment>
<dbReference type="InterPro" id="IPR050397">
    <property type="entry name" value="Env_Response_Regulators"/>
</dbReference>
<feature type="domain" description="Cyclic nucleotide-binding" evidence="1">
    <location>
        <begin position="14"/>
        <end position="134"/>
    </location>
</feature>
<dbReference type="PANTHER" id="PTHR24567:SF74">
    <property type="entry name" value="HTH-TYPE TRANSCRIPTIONAL REGULATOR ARCR"/>
    <property type="match status" value="1"/>
</dbReference>
<dbReference type="Pfam" id="PF00027">
    <property type="entry name" value="cNMP_binding"/>
    <property type="match status" value="1"/>
</dbReference>
<dbReference type="CDD" id="cd00038">
    <property type="entry name" value="CAP_ED"/>
    <property type="match status" value="1"/>
</dbReference>
<evidence type="ECO:0000313" key="3">
    <source>
        <dbReference type="Proteomes" id="UP001500266"/>
    </source>
</evidence>
<dbReference type="RefSeq" id="WP_345023586.1">
    <property type="nucleotide sequence ID" value="NZ_BAABDO010000082.1"/>
</dbReference>
<accession>A0ABP7Z8P6</accession>
<dbReference type="Proteomes" id="UP001500266">
    <property type="component" value="Unassembled WGS sequence"/>
</dbReference>
<dbReference type="SUPFAM" id="SSF51206">
    <property type="entry name" value="cAMP-binding domain-like"/>
    <property type="match status" value="1"/>
</dbReference>
<gene>
    <name evidence="2" type="ORF">GCM10022416_45690</name>
</gene>
<dbReference type="Gene3D" id="2.60.120.10">
    <property type="entry name" value="Jelly Rolls"/>
    <property type="match status" value="1"/>
</dbReference>
<organism evidence="2 3">
    <name type="scientific">Actinomadura keratinilytica</name>
    <dbReference type="NCBI Taxonomy" id="547461"/>
    <lineage>
        <taxon>Bacteria</taxon>
        <taxon>Bacillati</taxon>
        <taxon>Actinomycetota</taxon>
        <taxon>Actinomycetes</taxon>
        <taxon>Streptosporangiales</taxon>
        <taxon>Thermomonosporaceae</taxon>
        <taxon>Actinomadura</taxon>
    </lineage>
</organism>
<dbReference type="SMART" id="SM00100">
    <property type="entry name" value="cNMP"/>
    <property type="match status" value="1"/>
</dbReference>
<sequence length="157" mass="17522">MTTVGVEQLAGLAVFAELDAADLARLASAARPVAFPAARRLFEEGGTADRFWIVQDGTVALDLHLPDRGTLIVETLGAGEIVGWSWLFPPYRWRFGAVATRPVRALEFDARLVRFILTLDPRLAQELTRRFAEVVVERLQATRMRLLDLYGDVAETR</sequence>
<proteinExistence type="predicted"/>
<dbReference type="PANTHER" id="PTHR24567">
    <property type="entry name" value="CRP FAMILY TRANSCRIPTIONAL REGULATORY PROTEIN"/>
    <property type="match status" value="1"/>
</dbReference>
<dbReference type="InterPro" id="IPR018490">
    <property type="entry name" value="cNMP-bd_dom_sf"/>
</dbReference>